<dbReference type="AlphaFoldDB" id="A0A399IVW2"/>
<dbReference type="PANTHER" id="PTHR42850:SF4">
    <property type="entry name" value="ZINC-DEPENDENT ENDOPOLYPHOSPHATASE"/>
    <property type="match status" value="1"/>
</dbReference>
<dbReference type="OrthoDB" id="9807890at2"/>
<reference evidence="2 3" key="1">
    <citation type="submission" date="2018-08" db="EMBL/GenBank/DDBJ databases">
        <title>Pseudooceanicola sediminis CY03 in the family Rhodobacteracea.</title>
        <authorList>
            <person name="Zhang Y.-J."/>
        </authorList>
    </citation>
    <scope>NUCLEOTIDE SEQUENCE [LARGE SCALE GENOMIC DNA]</scope>
    <source>
        <strain evidence="2 3">CY03</strain>
    </source>
</reference>
<dbReference type="GO" id="GO:0005737">
    <property type="term" value="C:cytoplasm"/>
    <property type="evidence" value="ECO:0007669"/>
    <property type="project" value="TreeGrafter"/>
</dbReference>
<dbReference type="Proteomes" id="UP000265848">
    <property type="component" value="Unassembled WGS sequence"/>
</dbReference>
<evidence type="ECO:0000259" key="1">
    <source>
        <dbReference type="Pfam" id="PF00149"/>
    </source>
</evidence>
<dbReference type="GO" id="GO:0008803">
    <property type="term" value="F:bis(5'-nucleosyl)-tetraphosphatase (symmetrical) activity"/>
    <property type="evidence" value="ECO:0007669"/>
    <property type="project" value="TreeGrafter"/>
</dbReference>
<dbReference type="InterPro" id="IPR004843">
    <property type="entry name" value="Calcineurin-like_PHP"/>
</dbReference>
<gene>
    <name evidence="2" type="ORF">DL237_18855</name>
</gene>
<dbReference type="InterPro" id="IPR029052">
    <property type="entry name" value="Metallo-depent_PP-like"/>
</dbReference>
<dbReference type="InterPro" id="IPR050126">
    <property type="entry name" value="Ap4A_hydrolase"/>
</dbReference>
<accession>A0A399IVW2</accession>
<dbReference type="Gene3D" id="3.60.21.10">
    <property type="match status" value="1"/>
</dbReference>
<dbReference type="SUPFAM" id="SSF56300">
    <property type="entry name" value="Metallo-dependent phosphatases"/>
    <property type="match status" value="1"/>
</dbReference>
<dbReference type="GO" id="GO:0110154">
    <property type="term" value="P:RNA decapping"/>
    <property type="evidence" value="ECO:0007669"/>
    <property type="project" value="TreeGrafter"/>
</dbReference>
<protein>
    <submittedName>
        <fullName evidence="2">Serine/threonine protein phosphatase</fullName>
    </submittedName>
</protein>
<dbReference type="EMBL" id="QWJJ01000021">
    <property type="protein sequence ID" value="RII37154.1"/>
    <property type="molecule type" value="Genomic_DNA"/>
</dbReference>
<dbReference type="GO" id="GO:0016791">
    <property type="term" value="F:phosphatase activity"/>
    <property type="evidence" value="ECO:0007669"/>
    <property type="project" value="TreeGrafter"/>
</dbReference>
<organism evidence="2 3">
    <name type="scientific">Pseudooceanicola sediminis</name>
    <dbReference type="NCBI Taxonomy" id="2211117"/>
    <lineage>
        <taxon>Bacteria</taxon>
        <taxon>Pseudomonadati</taxon>
        <taxon>Pseudomonadota</taxon>
        <taxon>Alphaproteobacteria</taxon>
        <taxon>Rhodobacterales</taxon>
        <taxon>Paracoccaceae</taxon>
        <taxon>Pseudooceanicola</taxon>
    </lineage>
</organism>
<feature type="domain" description="Calcineurin-like phosphoesterase" evidence="1">
    <location>
        <begin position="23"/>
        <end position="185"/>
    </location>
</feature>
<evidence type="ECO:0000313" key="2">
    <source>
        <dbReference type="EMBL" id="RII37154.1"/>
    </source>
</evidence>
<keyword evidence="3" id="KW-1185">Reference proteome</keyword>
<evidence type="ECO:0000313" key="3">
    <source>
        <dbReference type="Proteomes" id="UP000265848"/>
    </source>
</evidence>
<sequence length="261" mass="28743">MRFLTRFRAPKPTFSSPLAPGEPFFAIGDIHGCDHLMPGLLERIDEIYARQQDQHEARNGAPWSARLVFVGDYVDRGDQSAAVLHRLQALQRDHPSTLCLMGNHEQMLLQFLDTPGESGPRWMRYGGLQTMASFGVAPPAATAPADKWEEARDRFRTALGAPTEAWLRALPLIWQTGNVIVVHAGADPARPPAKQSEATLLWGHSDFTSTPRTDGLWVVHGHTIVEQPRPEMGRLPVDTGAYATGRLTAALISPGKVEFTP</sequence>
<dbReference type="Pfam" id="PF00149">
    <property type="entry name" value="Metallophos"/>
    <property type="match status" value="1"/>
</dbReference>
<proteinExistence type="predicted"/>
<dbReference type="PANTHER" id="PTHR42850">
    <property type="entry name" value="METALLOPHOSPHOESTERASE"/>
    <property type="match status" value="1"/>
</dbReference>
<comment type="caution">
    <text evidence="2">The sequence shown here is derived from an EMBL/GenBank/DDBJ whole genome shotgun (WGS) entry which is preliminary data.</text>
</comment>
<name>A0A399IVW2_9RHOB</name>